<proteinExistence type="inferred from homology"/>
<protein>
    <submittedName>
        <fullName evidence="4">3-aminobutyryl-CoA aminotransferase</fullName>
        <ecNumber evidence="4">2.6.1.-</ecNumber>
    </submittedName>
</protein>
<dbReference type="PIRSF" id="PIRSF000521">
    <property type="entry name" value="Transaminase_4ab_Lys_Orn"/>
    <property type="match status" value="1"/>
</dbReference>
<comment type="cofactor">
    <cofactor evidence="1">
        <name>pyridoxal 5'-phosphate</name>
        <dbReference type="ChEBI" id="CHEBI:597326"/>
    </cofactor>
</comment>
<evidence type="ECO:0000313" key="4">
    <source>
        <dbReference type="EMBL" id="QEG33409.1"/>
    </source>
</evidence>
<name>A0A5B9Q6R3_9BACT</name>
<dbReference type="SUPFAM" id="SSF53383">
    <property type="entry name" value="PLP-dependent transferases"/>
    <property type="match status" value="1"/>
</dbReference>
<gene>
    <name evidence="4" type="primary">kat</name>
    <name evidence="4" type="ORF">Pr1d_06720</name>
</gene>
<dbReference type="InterPro" id="IPR015421">
    <property type="entry name" value="PyrdxlP-dep_Trfase_major"/>
</dbReference>
<keyword evidence="4" id="KW-0032">Aminotransferase</keyword>
<sequence>MSKDRLQIPAQELYQRAKRMIPGGSQLLSKRPEMYAPGSWPPYFARASGCRITDLEGCEYLDMTTTGIGSCLLGYANPFVNAAVIERIQQGSMCSLNGVEEVQLAEQLIAMHPWADQVRFSRTGGEAMAIAVRIARAATQRDVIAFCGYHGWSDWYLAANLPNPNPANSTLADSLADHLLPGLSPSGVPRGLGGTAYPFRYNNLKELKRIAESHGRSLAAVVMEPFRSQDPQPGFLEGVREICDHVGAALVFDEITCGWRFHLGGIHLKYGVEPDIVVFAKALGNGHPIAAVLGKQQVMESSQSTFISSTFWTEAVGPTAALATIQQMKKVDVPAHIKQIGELFSRGVRNLGAEHDVPVVVSGPAALTHLSFDHRESAALTTLLTKRMIQRGFLVSSSFYPSLAHESHHVEQFLSAADNVFYELAETIRLGDVSNRLDGHVKHNGFSRLT</sequence>
<comment type="similarity">
    <text evidence="3">Belongs to the class-III pyridoxal-phosphate-dependent aminotransferase family.</text>
</comment>
<dbReference type="OrthoDB" id="9807885at2"/>
<accession>A0A5B9Q6R3</accession>
<keyword evidence="5" id="KW-1185">Reference proteome</keyword>
<dbReference type="RefSeq" id="WP_148072179.1">
    <property type="nucleotide sequence ID" value="NZ_CP042913.1"/>
</dbReference>
<dbReference type="InterPro" id="IPR015424">
    <property type="entry name" value="PyrdxlP-dep_Trfase"/>
</dbReference>
<keyword evidence="2 3" id="KW-0663">Pyridoxal phosphate</keyword>
<dbReference type="EC" id="2.6.1.-" evidence="4"/>
<dbReference type="PANTHER" id="PTHR43713">
    <property type="entry name" value="GLUTAMATE-1-SEMIALDEHYDE 2,1-AMINOMUTASE"/>
    <property type="match status" value="1"/>
</dbReference>
<dbReference type="KEGG" id="bgok:Pr1d_06720"/>
<evidence type="ECO:0000313" key="5">
    <source>
        <dbReference type="Proteomes" id="UP000323917"/>
    </source>
</evidence>
<evidence type="ECO:0000256" key="1">
    <source>
        <dbReference type="ARBA" id="ARBA00001933"/>
    </source>
</evidence>
<dbReference type="InterPro" id="IPR015422">
    <property type="entry name" value="PyrdxlP-dep_Trfase_small"/>
</dbReference>
<dbReference type="PANTHER" id="PTHR43713:SF3">
    <property type="entry name" value="GLUTAMATE-1-SEMIALDEHYDE 2,1-AMINOMUTASE 1, CHLOROPLASTIC-RELATED"/>
    <property type="match status" value="1"/>
</dbReference>
<dbReference type="Gene3D" id="3.90.1150.10">
    <property type="entry name" value="Aspartate Aminotransferase, domain 1"/>
    <property type="match status" value="1"/>
</dbReference>
<dbReference type="Pfam" id="PF00202">
    <property type="entry name" value="Aminotran_3"/>
    <property type="match status" value="1"/>
</dbReference>
<keyword evidence="4" id="KW-0808">Transferase</keyword>
<dbReference type="EMBL" id="CP042913">
    <property type="protein sequence ID" value="QEG33409.1"/>
    <property type="molecule type" value="Genomic_DNA"/>
</dbReference>
<dbReference type="AlphaFoldDB" id="A0A5B9Q6R3"/>
<evidence type="ECO:0000256" key="3">
    <source>
        <dbReference type="RuleBase" id="RU003560"/>
    </source>
</evidence>
<dbReference type="Proteomes" id="UP000323917">
    <property type="component" value="Chromosome"/>
</dbReference>
<reference evidence="4 5" key="1">
    <citation type="submission" date="2019-08" db="EMBL/GenBank/DDBJ databases">
        <title>Deep-cultivation of Planctomycetes and their phenomic and genomic characterization uncovers novel biology.</title>
        <authorList>
            <person name="Wiegand S."/>
            <person name="Jogler M."/>
            <person name="Boedeker C."/>
            <person name="Pinto D."/>
            <person name="Vollmers J."/>
            <person name="Rivas-Marin E."/>
            <person name="Kohn T."/>
            <person name="Peeters S.H."/>
            <person name="Heuer A."/>
            <person name="Rast P."/>
            <person name="Oberbeckmann S."/>
            <person name="Bunk B."/>
            <person name="Jeske O."/>
            <person name="Meyerdierks A."/>
            <person name="Storesund J.E."/>
            <person name="Kallscheuer N."/>
            <person name="Luecker S."/>
            <person name="Lage O.M."/>
            <person name="Pohl T."/>
            <person name="Merkel B.J."/>
            <person name="Hornburger P."/>
            <person name="Mueller R.-W."/>
            <person name="Bruemmer F."/>
            <person name="Labrenz M."/>
            <person name="Spormann A.M."/>
            <person name="Op den Camp H."/>
            <person name="Overmann J."/>
            <person name="Amann R."/>
            <person name="Jetten M.S.M."/>
            <person name="Mascher T."/>
            <person name="Medema M.H."/>
            <person name="Devos D.P."/>
            <person name="Kaster A.-K."/>
            <person name="Ovreas L."/>
            <person name="Rohde M."/>
            <person name="Galperin M.Y."/>
            <person name="Jogler C."/>
        </authorList>
    </citation>
    <scope>NUCLEOTIDE SEQUENCE [LARGE SCALE GENOMIC DNA]</scope>
    <source>
        <strain evidence="4 5">Pr1d</strain>
    </source>
</reference>
<evidence type="ECO:0000256" key="2">
    <source>
        <dbReference type="ARBA" id="ARBA00022898"/>
    </source>
</evidence>
<dbReference type="InterPro" id="IPR005814">
    <property type="entry name" value="Aminotrans_3"/>
</dbReference>
<organism evidence="4 5">
    <name type="scientific">Bythopirellula goksoeyrii</name>
    <dbReference type="NCBI Taxonomy" id="1400387"/>
    <lineage>
        <taxon>Bacteria</taxon>
        <taxon>Pseudomonadati</taxon>
        <taxon>Planctomycetota</taxon>
        <taxon>Planctomycetia</taxon>
        <taxon>Pirellulales</taxon>
        <taxon>Lacipirellulaceae</taxon>
        <taxon>Bythopirellula</taxon>
    </lineage>
</organism>
<dbReference type="GO" id="GO:0030170">
    <property type="term" value="F:pyridoxal phosphate binding"/>
    <property type="evidence" value="ECO:0007669"/>
    <property type="project" value="InterPro"/>
</dbReference>
<dbReference type="Gene3D" id="3.40.640.10">
    <property type="entry name" value="Type I PLP-dependent aspartate aminotransferase-like (Major domain)"/>
    <property type="match status" value="1"/>
</dbReference>
<dbReference type="GO" id="GO:0008483">
    <property type="term" value="F:transaminase activity"/>
    <property type="evidence" value="ECO:0007669"/>
    <property type="project" value="UniProtKB-KW"/>
</dbReference>